<proteinExistence type="predicted"/>
<evidence type="ECO:0000313" key="3">
    <source>
        <dbReference type="EMBL" id="BEQ13204.1"/>
    </source>
</evidence>
<sequence length="438" mass="48265">MRKLSLVLGLCVSLVAAGAATAWAASNENADVQMLMQEVKALKAKLAEMDQLKKQVAELEKKLGESNKKQEKLAERSARTEEVLITKAEKPSINIGGALRFNYRDSSFNDAQKAKGGDGLFDIFRLNVDGKYNDLIISAEYRWYSYMNVIHHGWIGYDFTENTQGQVGVTKVPFGLLPYASHNYWFGVPYYLGLADDYDMGAKLKYTPGPWDLRFAFFKNGEWGSPSDLDRYSFDVVTVGDQQNEETNTINARVAYTFKPAKDTSIEVGVSGLVGQLYNNTTDGFGTRWAAGPHAKAQFGPFGVEAEAIWYQYDPNNPAGISDDTVLLGAFGSSYLVASEATVLVGNLSYDVPVEWGPVTGLQFYNDFSTSLKDQSGWADSYINTLGCLISSGPVYTYVDLVMGKNMVWLGGPSDALAQGDPDAEWTAMFNVNVGYYF</sequence>
<dbReference type="InterPro" id="IPR023614">
    <property type="entry name" value="Porin_dom_sf"/>
</dbReference>
<dbReference type="KEGG" id="dmp:FAK_02700"/>
<feature type="coiled-coil region" evidence="1">
    <location>
        <begin position="25"/>
        <end position="76"/>
    </location>
</feature>
<evidence type="ECO:0000256" key="1">
    <source>
        <dbReference type="SAM" id="Coils"/>
    </source>
</evidence>
<reference evidence="4" key="1">
    <citation type="journal article" date="2023" name="Arch. Microbiol.">
        <title>Desulfoferula mesophilus gen. nov. sp. nov., a mesophilic sulfate-reducing bacterium isolated from a brackish lake sediment.</title>
        <authorList>
            <person name="Watanabe T."/>
            <person name="Yabe T."/>
            <person name="Tsuji J.M."/>
            <person name="Fukui M."/>
        </authorList>
    </citation>
    <scope>NUCLEOTIDE SEQUENCE [LARGE SCALE GENOMIC DNA]</scope>
    <source>
        <strain evidence="4">12FAK</strain>
    </source>
</reference>
<dbReference type="Proteomes" id="UP001366166">
    <property type="component" value="Chromosome"/>
</dbReference>
<dbReference type="RefSeq" id="WP_338604631.1">
    <property type="nucleotide sequence ID" value="NZ_AP028679.1"/>
</dbReference>
<protein>
    <submittedName>
        <fullName evidence="3">Outer membrane beta barrel protein</fullName>
    </submittedName>
</protein>
<dbReference type="SUPFAM" id="SSF56935">
    <property type="entry name" value="Porins"/>
    <property type="match status" value="1"/>
</dbReference>
<keyword evidence="2" id="KW-0732">Signal</keyword>
<feature type="signal peptide" evidence="2">
    <location>
        <begin position="1"/>
        <end position="24"/>
    </location>
</feature>
<dbReference type="Gene3D" id="2.40.160.10">
    <property type="entry name" value="Porin"/>
    <property type="match status" value="1"/>
</dbReference>
<gene>
    <name evidence="3" type="ORF">FAK_02700</name>
</gene>
<keyword evidence="4" id="KW-1185">Reference proteome</keyword>
<evidence type="ECO:0000256" key="2">
    <source>
        <dbReference type="SAM" id="SignalP"/>
    </source>
</evidence>
<name>A0AAU9EF66_9BACT</name>
<evidence type="ECO:0000313" key="4">
    <source>
        <dbReference type="Proteomes" id="UP001366166"/>
    </source>
</evidence>
<organism evidence="3 4">
    <name type="scientific">Desulfoferula mesophila</name>
    <dbReference type="NCBI Taxonomy" id="3058419"/>
    <lineage>
        <taxon>Bacteria</taxon>
        <taxon>Pseudomonadati</taxon>
        <taxon>Thermodesulfobacteriota</taxon>
        <taxon>Desulfarculia</taxon>
        <taxon>Desulfarculales</taxon>
        <taxon>Desulfarculaceae</taxon>
        <taxon>Desulfoferula</taxon>
    </lineage>
</organism>
<feature type="chain" id="PRO_5043818293" evidence="2">
    <location>
        <begin position="25"/>
        <end position="438"/>
    </location>
</feature>
<dbReference type="EMBL" id="AP028679">
    <property type="protein sequence ID" value="BEQ13204.1"/>
    <property type="molecule type" value="Genomic_DNA"/>
</dbReference>
<dbReference type="AlphaFoldDB" id="A0AAU9EF66"/>
<accession>A0AAU9EF66</accession>
<keyword evidence="1" id="KW-0175">Coiled coil</keyword>